<name>A0A1R2CZW1_9CILI</name>
<sequence>MYGNLKPEGKVKSIALNYSFSPFAPKHAIKRHTNDLYKNILQNTSEKQKNFESSPLMNTETEDPNHINSFPNLPTLKTVSTTSRKEFISIVDFSAVTLRRKSMKPEITLKSKIKPAHFSKIFTIKPKRTSNLKEFIVKTKPIIQKKIDYPINSDETMKNYRYSLKSQDLNAKYLQKFEEKSVSPKNMKNLTPVDELIEKTQTKKESLRPAFLPYIKKKTSKNDVEQFQNPNIKETIFNLGNAEEIDLRGW</sequence>
<evidence type="ECO:0000256" key="1">
    <source>
        <dbReference type="SAM" id="MobiDB-lite"/>
    </source>
</evidence>
<organism evidence="2 3">
    <name type="scientific">Stentor coeruleus</name>
    <dbReference type="NCBI Taxonomy" id="5963"/>
    <lineage>
        <taxon>Eukaryota</taxon>
        <taxon>Sar</taxon>
        <taxon>Alveolata</taxon>
        <taxon>Ciliophora</taxon>
        <taxon>Postciliodesmatophora</taxon>
        <taxon>Heterotrichea</taxon>
        <taxon>Heterotrichida</taxon>
        <taxon>Stentoridae</taxon>
        <taxon>Stentor</taxon>
    </lineage>
</organism>
<comment type="caution">
    <text evidence="2">The sequence shown here is derived from an EMBL/GenBank/DDBJ whole genome shotgun (WGS) entry which is preliminary data.</text>
</comment>
<feature type="region of interest" description="Disordered" evidence="1">
    <location>
        <begin position="49"/>
        <end position="70"/>
    </location>
</feature>
<gene>
    <name evidence="2" type="ORF">SteCoe_2186</name>
</gene>
<keyword evidence="3" id="KW-1185">Reference proteome</keyword>
<dbReference type="AlphaFoldDB" id="A0A1R2CZW1"/>
<evidence type="ECO:0000313" key="2">
    <source>
        <dbReference type="EMBL" id="OMJ94548.1"/>
    </source>
</evidence>
<proteinExistence type="predicted"/>
<feature type="compositionally biased region" description="Polar residues" evidence="1">
    <location>
        <begin position="49"/>
        <end position="59"/>
    </location>
</feature>
<evidence type="ECO:0000313" key="3">
    <source>
        <dbReference type="Proteomes" id="UP000187209"/>
    </source>
</evidence>
<dbReference type="Proteomes" id="UP000187209">
    <property type="component" value="Unassembled WGS sequence"/>
</dbReference>
<accession>A0A1R2CZW1</accession>
<protein>
    <submittedName>
        <fullName evidence="2">Uncharacterized protein</fullName>
    </submittedName>
</protein>
<dbReference type="EMBL" id="MPUH01000024">
    <property type="protein sequence ID" value="OMJ94548.1"/>
    <property type="molecule type" value="Genomic_DNA"/>
</dbReference>
<reference evidence="2 3" key="1">
    <citation type="submission" date="2016-11" db="EMBL/GenBank/DDBJ databases">
        <title>The macronuclear genome of Stentor coeruleus: a giant cell with tiny introns.</title>
        <authorList>
            <person name="Slabodnick M."/>
            <person name="Ruby J.G."/>
            <person name="Reiff S.B."/>
            <person name="Swart E.C."/>
            <person name="Gosai S."/>
            <person name="Prabakaran S."/>
            <person name="Witkowska E."/>
            <person name="Larue G.E."/>
            <person name="Fisher S."/>
            <person name="Freeman R.M."/>
            <person name="Gunawardena J."/>
            <person name="Chu W."/>
            <person name="Stover N.A."/>
            <person name="Gregory B.D."/>
            <person name="Nowacki M."/>
            <person name="Derisi J."/>
            <person name="Roy S.W."/>
            <person name="Marshall W.F."/>
            <person name="Sood P."/>
        </authorList>
    </citation>
    <scope>NUCLEOTIDE SEQUENCE [LARGE SCALE GENOMIC DNA]</scope>
    <source>
        <strain evidence="2">WM001</strain>
    </source>
</reference>